<evidence type="ECO:0000259" key="2">
    <source>
        <dbReference type="Pfam" id="PF20152"/>
    </source>
</evidence>
<keyword evidence="1" id="KW-0812">Transmembrane</keyword>
<feature type="transmembrane region" description="Helical" evidence="1">
    <location>
        <begin position="123"/>
        <end position="144"/>
    </location>
</feature>
<feature type="transmembrane region" description="Helical" evidence="1">
    <location>
        <begin position="207"/>
        <end position="228"/>
    </location>
</feature>
<evidence type="ECO:0000313" key="3">
    <source>
        <dbReference type="EMBL" id="KAJ7016672.1"/>
    </source>
</evidence>
<dbReference type="InterPro" id="IPR045339">
    <property type="entry name" value="DUF6534"/>
</dbReference>
<dbReference type="Proteomes" id="UP001218188">
    <property type="component" value="Unassembled WGS sequence"/>
</dbReference>
<feature type="transmembrane region" description="Helical" evidence="1">
    <location>
        <begin position="92"/>
        <end position="111"/>
    </location>
</feature>
<feature type="transmembrane region" description="Helical" evidence="1">
    <location>
        <begin position="234"/>
        <end position="254"/>
    </location>
</feature>
<protein>
    <recommendedName>
        <fullName evidence="2">DUF6534 domain-containing protein</fullName>
    </recommendedName>
</protein>
<name>A0AAD6WLC3_9AGAR</name>
<accession>A0AAD6WLC3</accession>
<dbReference type="Pfam" id="PF20152">
    <property type="entry name" value="DUF6534"/>
    <property type="match status" value="1"/>
</dbReference>
<feature type="transmembrane region" description="Helical" evidence="1">
    <location>
        <begin position="52"/>
        <end position="72"/>
    </location>
</feature>
<dbReference type="AlphaFoldDB" id="A0AAD6WLC3"/>
<dbReference type="PANTHER" id="PTHR40465:SF1">
    <property type="entry name" value="DUF6534 DOMAIN-CONTAINING PROTEIN"/>
    <property type="match status" value="1"/>
</dbReference>
<keyword evidence="1" id="KW-1133">Transmembrane helix</keyword>
<evidence type="ECO:0000313" key="4">
    <source>
        <dbReference type="Proteomes" id="UP001218188"/>
    </source>
</evidence>
<evidence type="ECO:0000256" key="1">
    <source>
        <dbReference type="SAM" id="Phobius"/>
    </source>
</evidence>
<comment type="caution">
    <text evidence="3">The sequence shown here is derived from an EMBL/GenBank/DDBJ whole genome shotgun (WGS) entry which is preliminary data.</text>
</comment>
<dbReference type="EMBL" id="JARJCM010000477">
    <property type="protein sequence ID" value="KAJ7016672.1"/>
    <property type="molecule type" value="Genomic_DNA"/>
</dbReference>
<dbReference type="PANTHER" id="PTHR40465">
    <property type="entry name" value="CHROMOSOME 1, WHOLE GENOME SHOTGUN SEQUENCE"/>
    <property type="match status" value="1"/>
</dbReference>
<gene>
    <name evidence="3" type="ORF">C8F04DRAFT_1160009</name>
</gene>
<organism evidence="3 4">
    <name type="scientific">Mycena alexandri</name>
    <dbReference type="NCBI Taxonomy" id="1745969"/>
    <lineage>
        <taxon>Eukaryota</taxon>
        <taxon>Fungi</taxon>
        <taxon>Dikarya</taxon>
        <taxon>Basidiomycota</taxon>
        <taxon>Agaricomycotina</taxon>
        <taxon>Agaricomycetes</taxon>
        <taxon>Agaricomycetidae</taxon>
        <taxon>Agaricales</taxon>
        <taxon>Marasmiineae</taxon>
        <taxon>Mycenaceae</taxon>
        <taxon>Mycena</taxon>
    </lineage>
</organism>
<sequence>MAPVKVPGVDIPELFGPLVLGFVWGSILYGMLIVQVYMYSQMFKKDVLGIKILVWVVFTLETIFTVFVNIAAWKDFGIGWGDLDSLTFIDWAWLPLPEINGILAALAQSFYMWRIYRLTHRWYIPLIISLPMFAQLIVSFWYGIGVSIHDVTFAHLAKFSPQITVWLVGAALCDLGVTTTLVITLWSQKKTTAFQKTTGVIDRLIRFSIETGALTSTAAILEVILWLAAREVNWHFTLFFTIGRLYSNMLMATLNIRAPLFQQDTTMMSLPTTSFWAEPGQTKSTGVSVRRGVHIGRTTETDLGGTGTIIMSDFHDSQHNSTDKVGDKGYNSFVPT</sequence>
<proteinExistence type="predicted"/>
<feature type="transmembrane region" description="Helical" evidence="1">
    <location>
        <begin position="14"/>
        <end position="40"/>
    </location>
</feature>
<keyword evidence="4" id="KW-1185">Reference proteome</keyword>
<feature type="domain" description="DUF6534" evidence="2">
    <location>
        <begin position="170"/>
        <end position="258"/>
    </location>
</feature>
<feature type="transmembrane region" description="Helical" evidence="1">
    <location>
        <begin position="164"/>
        <end position="186"/>
    </location>
</feature>
<reference evidence="3" key="1">
    <citation type="submission" date="2023-03" db="EMBL/GenBank/DDBJ databases">
        <title>Massive genome expansion in bonnet fungi (Mycena s.s.) driven by repeated elements and novel gene families across ecological guilds.</title>
        <authorList>
            <consortium name="Lawrence Berkeley National Laboratory"/>
            <person name="Harder C.B."/>
            <person name="Miyauchi S."/>
            <person name="Viragh M."/>
            <person name="Kuo A."/>
            <person name="Thoen E."/>
            <person name="Andreopoulos B."/>
            <person name="Lu D."/>
            <person name="Skrede I."/>
            <person name="Drula E."/>
            <person name="Henrissat B."/>
            <person name="Morin E."/>
            <person name="Kohler A."/>
            <person name="Barry K."/>
            <person name="LaButti K."/>
            <person name="Morin E."/>
            <person name="Salamov A."/>
            <person name="Lipzen A."/>
            <person name="Mereny Z."/>
            <person name="Hegedus B."/>
            <person name="Baldrian P."/>
            <person name="Stursova M."/>
            <person name="Weitz H."/>
            <person name="Taylor A."/>
            <person name="Grigoriev I.V."/>
            <person name="Nagy L.G."/>
            <person name="Martin F."/>
            <person name="Kauserud H."/>
        </authorList>
    </citation>
    <scope>NUCLEOTIDE SEQUENCE</scope>
    <source>
        <strain evidence="3">CBHHK200</strain>
    </source>
</reference>
<keyword evidence="1" id="KW-0472">Membrane</keyword>